<comment type="caution">
    <text evidence="1">The sequence shown here is derived from an EMBL/GenBank/DDBJ whole genome shotgun (WGS) entry which is preliminary data.</text>
</comment>
<dbReference type="Gene3D" id="3.40.50.300">
    <property type="entry name" value="P-loop containing nucleotide triphosphate hydrolases"/>
    <property type="match status" value="1"/>
</dbReference>
<dbReference type="PANTHER" id="PTHR12435">
    <property type="match status" value="1"/>
</dbReference>
<keyword evidence="2" id="KW-1185">Reference proteome</keyword>
<protein>
    <recommendedName>
        <fullName evidence="3">ATP-binding protein</fullName>
    </recommendedName>
</protein>
<dbReference type="InterPro" id="IPR027417">
    <property type="entry name" value="P-loop_NTPase"/>
</dbReference>
<dbReference type="SUPFAM" id="SSF52540">
    <property type="entry name" value="P-loop containing nucleoside triphosphate hydrolases"/>
    <property type="match status" value="1"/>
</dbReference>
<dbReference type="EMBL" id="BKZW01000001">
    <property type="protein sequence ID" value="GER87370.1"/>
    <property type="molecule type" value="Genomic_DNA"/>
</dbReference>
<name>A0A5J4KLW2_9CHLR</name>
<accession>A0A5J4KLW2</accession>
<evidence type="ECO:0008006" key="3">
    <source>
        <dbReference type="Google" id="ProtNLM"/>
    </source>
</evidence>
<dbReference type="Pfam" id="PF13671">
    <property type="entry name" value="AAA_33"/>
    <property type="match status" value="1"/>
</dbReference>
<dbReference type="RefSeq" id="WP_151755375.1">
    <property type="nucleotide sequence ID" value="NZ_BKZW01000001.1"/>
</dbReference>
<evidence type="ECO:0000313" key="1">
    <source>
        <dbReference type="EMBL" id="GER87370.1"/>
    </source>
</evidence>
<dbReference type="Proteomes" id="UP000326912">
    <property type="component" value="Unassembled WGS sequence"/>
</dbReference>
<reference evidence="1 2" key="1">
    <citation type="submission" date="2019-10" db="EMBL/GenBank/DDBJ databases">
        <title>Dictyobacter vulcani sp. nov., within the class Ktedonobacteria, isolated from soil of volcanic Mt. Zao.</title>
        <authorList>
            <person name="Zheng Y."/>
            <person name="Wang C.M."/>
            <person name="Sakai Y."/>
            <person name="Abe K."/>
            <person name="Yokota A."/>
            <person name="Yabe S."/>
        </authorList>
    </citation>
    <scope>NUCLEOTIDE SEQUENCE [LARGE SCALE GENOMIC DNA]</scope>
    <source>
        <strain evidence="1 2">W12</strain>
    </source>
</reference>
<dbReference type="AlphaFoldDB" id="A0A5J4KLW2"/>
<evidence type="ECO:0000313" key="2">
    <source>
        <dbReference type="Proteomes" id="UP000326912"/>
    </source>
</evidence>
<gene>
    <name evidence="1" type="ORF">KDW_15320</name>
</gene>
<dbReference type="CDD" id="cd01983">
    <property type="entry name" value="SIMIBI"/>
    <property type="match status" value="1"/>
</dbReference>
<proteinExistence type="predicted"/>
<sequence length="191" mass="21995">MEKVSAHGVQRILLPERTLMVLCGPAGAGKSTFARAFVEQHKQLGYRSTAIVSSDYCRAIVCDDETNQQVNKDTFELFHYIIHKRMNHGRLTIADSTALQADARRRLLDVAAQHNYFTCLFMFNISLETCLQYDQHQARGRIVGEPVIKYHLDLMQQARQDVQQEDWKLIHMLDEQHPFPEIAIDVNQQPS</sequence>
<organism evidence="1 2">
    <name type="scientific">Dictyobacter vulcani</name>
    <dbReference type="NCBI Taxonomy" id="2607529"/>
    <lineage>
        <taxon>Bacteria</taxon>
        <taxon>Bacillati</taxon>
        <taxon>Chloroflexota</taxon>
        <taxon>Ktedonobacteria</taxon>
        <taxon>Ktedonobacterales</taxon>
        <taxon>Dictyobacteraceae</taxon>
        <taxon>Dictyobacter</taxon>
    </lineage>
</organism>